<dbReference type="AlphaFoldDB" id="A0A821KMY6"/>
<evidence type="ECO:0000313" key="2">
    <source>
        <dbReference type="EMBL" id="CAF4741188.1"/>
    </source>
</evidence>
<gene>
    <name evidence="2" type="ORF">UJA718_LOCUS38384</name>
</gene>
<keyword evidence="3" id="KW-1185">Reference proteome</keyword>
<evidence type="ECO:0000313" key="3">
    <source>
        <dbReference type="Proteomes" id="UP000663873"/>
    </source>
</evidence>
<sequence>MESWIMPTSYEPEMFIIDSAPLSENISVFDNVGGTRSRLAAAATTATQIVQDEHGPGVEPNTTSPLFNLGNMVNTVESYILNDKKSKKTKKCHATQPNVNLPPPPPAQQQQQPTQEEAVRQLAEKLKIYPPPDSLFP</sequence>
<protein>
    <submittedName>
        <fullName evidence="2">Uncharacterized protein</fullName>
    </submittedName>
</protein>
<feature type="region of interest" description="Disordered" evidence="1">
    <location>
        <begin position="84"/>
        <end position="119"/>
    </location>
</feature>
<organism evidence="2 3">
    <name type="scientific">Rotaria socialis</name>
    <dbReference type="NCBI Taxonomy" id="392032"/>
    <lineage>
        <taxon>Eukaryota</taxon>
        <taxon>Metazoa</taxon>
        <taxon>Spiralia</taxon>
        <taxon>Gnathifera</taxon>
        <taxon>Rotifera</taxon>
        <taxon>Eurotatoria</taxon>
        <taxon>Bdelloidea</taxon>
        <taxon>Philodinida</taxon>
        <taxon>Philodinidae</taxon>
        <taxon>Rotaria</taxon>
    </lineage>
</organism>
<proteinExistence type="predicted"/>
<dbReference type="EMBL" id="CAJOBP010039234">
    <property type="protein sequence ID" value="CAF4741188.1"/>
    <property type="molecule type" value="Genomic_DNA"/>
</dbReference>
<accession>A0A821KMY6</accession>
<dbReference type="Proteomes" id="UP000663873">
    <property type="component" value="Unassembled WGS sequence"/>
</dbReference>
<name>A0A821KMY6_9BILA</name>
<comment type="caution">
    <text evidence="2">The sequence shown here is derived from an EMBL/GenBank/DDBJ whole genome shotgun (WGS) entry which is preliminary data.</text>
</comment>
<reference evidence="2" key="1">
    <citation type="submission" date="2021-02" db="EMBL/GenBank/DDBJ databases">
        <authorList>
            <person name="Nowell W R."/>
        </authorList>
    </citation>
    <scope>NUCLEOTIDE SEQUENCE</scope>
</reference>
<evidence type="ECO:0000256" key="1">
    <source>
        <dbReference type="SAM" id="MobiDB-lite"/>
    </source>
</evidence>